<dbReference type="GO" id="GO:0005886">
    <property type="term" value="C:plasma membrane"/>
    <property type="evidence" value="ECO:0007669"/>
    <property type="project" value="TreeGrafter"/>
</dbReference>
<evidence type="ECO:0000256" key="6">
    <source>
        <dbReference type="ARBA" id="ARBA00022967"/>
    </source>
</evidence>
<keyword evidence="4" id="KW-0288">FMN</keyword>
<keyword evidence="3" id="KW-0285">Flavoprotein</keyword>
<feature type="transmembrane region" description="Helical" evidence="9">
    <location>
        <begin position="252"/>
        <end position="270"/>
    </location>
</feature>
<evidence type="ECO:0000256" key="8">
    <source>
        <dbReference type="ARBA" id="ARBA00023136"/>
    </source>
</evidence>
<evidence type="ECO:0000256" key="9">
    <source>
        <dbReference type="SAM" id="Phobius"/>
    </source>
</evidence>
<evidence type="ECO:0000313" key="10">
    <source>
        <dbReference type="EMBL" id="SFJ18636.1"/>
    </source>
</evidence>
<dbReference type="GO" id="GO:0055085">
    <property type="term" value="P:transmembrane transport"/>
    <property type="evidence" value="ECO:0007669"/>
    <property type="project" value="InterPro"/>
</dbReference>
<feature type="transmembrane region" description="Helical" evidence="9">
    <location>
        <begin position="91"/>
        <end position="109"/>
    </location>
</feature>
<feature type="transmembrane region" description="Helical" evidence="9">
    <location>
        <begin position="66"/>
        <end position="85"/>
    </location>
</feature>
<dbReference type="STRING" id="1150112.SAMN04487893_10451"/>
<reference evidence="11" key="1">
    <citation type="submission" date="2016-10" db="EMBL/GenBank/DDBJ databases">
        <authorList>
            <person name="Varghese N."/>
            <person name="Submissions S."/>
        </authorList>
    </citation>
    <scope>NUCLEOTIDE SEQUENCE [LARGE SCALE GENOMIC DNA]</scope>
    <source>
        <strain evidence="11">DSM 26542</strain>
    </source>
</reference>
<keyword evidence="5 9" id="KW-0812">Transmembrane</keyword>
<evidence type="ECO:0000256" key="7">
    <source>
        <dbReference type="ARBA" id="ARBA00022989"/>
    </source>
</evidence>
<dbReference type="PANTHER" id="PTHR30578:SF0">
    <property type="entry name" value="ION-TRANSLOCATING OXIDOREDUCTASE COMPLEX SUBUNIT D"/>
    <property type="match status" value="1"/>
</dbReference>
<evidence type="ECO:0000256" key="3">
    <source>
        <dbReference type="ARBA" id="ARBA00022630"/>
    </source>
</evidence>
<dbReference type="OrthoDB" id="9776359at2"/>
<gene>
    <name evidence="10" type="ORF">SAMN04487893_10451</name>
</gene>
<evidence type="ECO:0000256" key="2">
    <source>
        <dbReference type="ARBA" id="ARBA00022553"/>
    </source>
</evidence>
<feature type="transmembrane region" description="Helical" evidence="9">
    <location>
        <begin position="12"/>
        <end position="33"/>
    </location>
</feature>
<feature type="transmembrane region" description="Helical" evidence="9">
    <location>
        <begin position="207"/>
        <end position="232"/>
    </location>
</feature>
<feature type="transmembrane region" description="Helical" evidence="9">
    <location>
        <begin position="336"/>
        <end position="353"/>
    </location>
</feature>
<evidence type="ECO:0000256" key="1">
    <source>
        <dbReference type="ARBA" id="ARBA00022448"/>
    </source>
</evidence>
<sequence length="361" mass="40074">MILNPFIKPRFNGTQMVMIDVIIALLPLVFVGWLAYGGVLIQLIGIAVLSALLADFLFSSLLLKRFTSVLDGSAIVTALLLVFTVSPITPWYVVAFGAFSAILFGKVLWGGLGKNRFNPALVGREFMSVFFASIMTSPNIWKFKDLIQTPNSNFFKGLEDGFLSDYFSSVLFQTKGAMGEYSIVCIALGGLYLLLRNRISWHIPFSLLATFTLLNWLVGDIGLSYSMGGILLGTIFMATDMPSSPTTKNGKIYYGLMIGVATFAFLKGGIRYEYMSYSILLMNGFSDQVSLVFKPNAWGVVGDWKGRLEAVFMLSLKIGCAILAVLSLYYYDLIHFLVFIYIVYVVLKFNYSFSNKVNNVV</sequence>
<feature type="transmembrane region" description="Helical" evidence="9">
    <location>
        <begin position="121"/>
        <end position="141"/>
    </location>
</feature>
<evidence type="ECO:0000256" key="5">
    <source>
        <dbReference type="ARBA" id="ARBA00022692"/>
    </source>
</evidence>
<protein>
    <submittedName>
        <fullName evidence="10">Electron transport complex protein RnfD</fullName>
    </submittedName>
</protein>
<dbReference type="AlphaFoldDB" id="A0A1I3PC68"/>
<evidence type="ECO:0000256" key="4">
    <source>
        <dbReference type="ARBA" id="ARBA00022643"/>
    </source>
</evidence>
<feature type="transmembrane region" description="Helical" evidence="9">
    <location>
        <begin position="178"/>
        <end position="195"/>
    </location>
</feature>
<keyword evidence="8 9" id="KW-0472">Membrane</keyword>
<dbReference type="Proteomes" id="UP000243887">
    <property type="component" value="Unassembled WGS sequence"/>
</dbReference>
<proteinExistence type="predicted"/>
<accession>A0A1I3PC68</accession>
<keyword evidence="2" id="KW-0597">Phosphoprotein</keyword>
<keyword evidence="6" id="KW-1278">Translocase</keyword>
<dbReference type="InterPro" id="IPR004338">
    <property type="entry name" value="NqrB/RnfD"/>
</dbReference>
<dbReference type="Pfam" id="PF03116">
    <property type="entry name" value="NQR2_RnfD_RnfE"/>
    <property type="match status" value="1"/>
</dbReference>
<feature type="transmembrane region" description="Helical" evidence="9">
    <location>
        <begin position="39"/>
        <end position="59"/>
    </location>
</feature>
<keyword evidence="7 9" id="KW-1133">Transmembrane helix</keyword>
<keyword evidence="1" id="KW-0813">Transport</keyword>
<dbReference type="PANTHER" id="PTHR30578">
    <property type="entry name" value="ELECTRON TRANSPORT COMPLEX PROTEIN RNFD"/>
    <property type="match status" value="1"/>
</dbReference>
<organism evidence="10 11">
    <name type="scientific">Myroides guanonis</name>
    <dbReference type="NCBI Taxonomy" id="1150112"/>
    <lineage>
        <taxon>Bacteria</taxon>
        <taxon>Pseudomonadati</taxon>
        <taxon>Bacteroidota</taxon>
        <taxon>Flavobacteriia</taxon>
        <taxon>Flavobacteriales</taxon>
        <taxon>Flavobacteriaceae</taxon>
        <taxon>Myroides</taxon>
    </lineage>
</organism>
<dbReference type="RefSeq" id="WP_090678346.1">
    <property type="nucleotide sequence ID" value="NZ_FORU01000004.1"/>
</dbReference>
<dbReference type="EMBL" id="FORU01000004">
    <property type="protein sequence ID" value="SFJ18636.1"/>
    <property type="molecule type" value="Genomic_DNA"/>
</dbReference>
<keyword evidence="11" id="KW-1185">Reference proteome</keyword>
<feature type="transmembrane region" description="Helical" evidence="9">
    <location>
        <begin position="310"/>
        <end position="330"/>
    </location>
</feature>
<evidence type="ECO:0000313" key="11">
    <source>
        <dbReference type="Proteomes" id="UP000243887"/>
    </source>
</evidence>
<name>A0A1I3PC68_9FLAO</name>